<dbReference type="Proteomes" id="UP000241381">
    <property type="component" value="Segment"/>
</dbReference>
<organism evidence="2 3">
    <name type="scientific">Salmonella phage vB_SpuP_Spp16</name>
    <dbReference type="NCBI Taxonomy" id="2081603"/>
    <lineage>
        <taxon>Viruses</taxon>
        <taxon>Duplodnaviria</taxon>
        <taxon>Heunggongvirae</taxon>
        <taxon>Uroviricota</taxon>
        <taxon>Caudoviricetes</taxon>
        <taxon>Autographivirales</taxon>
        <taxon>Autonotataviridae</taxon>
        <taxon>Melnykvirinae</taxon>
        <taxon>Panjvirus</taxon>
        <taxon>Panjvirus Spp16</taxon>
    </lineage>
</organism>
<dbReference type="GeneID" id="54989845"/>
<dbReference type="KEGG" id="vg:54989845"/>
<dbReference type="EMBL" id="MG878892">
    <property type="protein sequence ID" value="AVI05024.1"/>
    <property type="molecule type" value="Genomic_DNA"/>
</dbReference>
<proteinExistence type="predicted"/>
<feature type="compositionally biased region" description="Basic and acidic residues" evidence="1">
    <location>
        <begin position="1"/>
        <end position="18"/>
    </location>
</feature>
<reference evidence="2" key="1">
    <citation type="submission" date="2018-01" db="EMBL/GenBank/DDBJ databases">
        <title>Complete genome sequence analysis of a novel Salmonella phage Spp16.</title>
        <authorList>
            <person name="Zhao F."/>
            <person name="Sun H."/>
            <person name="Ren H."/>
            <person name="Tong Y."/>
        </authorList>
    </citation>
    <scope>NUCLEOTIDE SEQUENCE [LARGE SCALE GENOMIC DNA]</scope>
</reference>
<keyword evidence="3" id="KW-1185">Reference proteome</keyword>
<protein>
    <submittedName>
        <fullName evidence="2">Uncharacterized protein</fullName>
    </submittedName>
</protein>
<evidence type="ECO:0000313" key="3">
    <source>
        <dbReference type="Proteomes" id="UP000241381"/>
    </source>
</evidence>
<evidence type="ECO:0000256" key="1">
    <source>
        <dbReference type="SAM" id="MobiDB-lite"/>
    </source>
</evidence>
<accession>A0A2P9JZR1</accession>
<dbReference type="RefSeq" id="YP_009799360.1">
    <property type="nucleotide sequence ID" value="NC_047941.1"/>
</dbReference>
<name>A0A2P9JZR1_9CAUD</name>
<sequence>MLRLDEYFPLLNKEKRPEQEEETERAEEQPVVDKFTTGLSLPHNIKDRNKGVGLRL</sequence>
<evidence type="ECO:0000313" key="2">
    <source>
        <dbReference type="EMBL" id="AVI05024.1"/>
    </source>
</evidence>
<feature type="region of interest" description="Disordered" evidence="1">
    <location>
        <begin position="1"/>
        <end position="56"/>
    </location>
</feature>